<evidence type="ECO:0000256" key="2">
    <source>
        <dbReference type="ARBA" id="ARBA00005988"/>
    </source>
</evidence>
<dbReference type="SUPFAM" id="SSF53187">
    <property type="entry name" value="Zn-dependent exopeptidases"/>
    <property type="match status" value="1"/>
</dbReference>
<comment type="caution">
    <text evidence="11">The sequence shown here is derived from an EMBL/GenBank/DDBJ whole genome shotgun (WGS) entry which is preliminary data.</text>
</comment>
<evidence type="ECO:0000256" key="9">
    <source>
        <dbReference type="SAM" id="SignalP"/>
    </source>
</evidence>
<dbReference type="SMART" id="SM00631">
    <property type="entry name" value="Zn_pept"/>
    <property type="match status" value="1"/>
</dbReference>
<evidence type="ECO:0000256" key="7">
    <source>
        <dbReference type="PROSITE-ProRule" id="PRU01379"/>
    </source>
</evidence>
<evidence type="ECO:0000256" key="4">
    <source>
        <dbReference type="ARBA" id="ARBA00022801"/>
    </source>
</evidence>
<organism evidence="11 12">
    <name type="scientific">Gracilimonas halophila</name>
    <dbReference type="NCBI Taxonomy" id="1834464"/>
    <lineage>
        <taxon>Bacteria</taxon>
        <taxon>Pseudomonadati</taxon>
        <taxon>Balneolota</taxon>
        <taxon>Balneolia</taxon>
        <taxon>Balneolales</taxon>
        <taxon>Balneolaceae</taxon>
        <taxon>Gracilimonas</taxon>
    </lineage>
</organism>
<feature type="domain" description="Peptidase M14" evidence="10">
    <location>
        <begin position="71"/>
        <end position="370"/>
    </location>
</feature>
<evidence type="ECO:0000256" key="8">
    <source>
        <dbReference type="SAM" id="MobiDB-lite"/>
    </source>
</evidence>
<protein>
    <submittedName>
        <fullName evidence="11">M14 family metallopeptidase</fullName>
    </submittedName>
</protein>
<keyword evidence="12" id="KW-1185">Reference proteome</keyword>
<feature type="region of interest" description="Disordered" evidence="8">
    <location>
        <begin position="189"/>
        <end position="212"/>
    </location>
</feature>
<feature type="chain" id="PRO_5046715725" evidence="9">
    <location>
        <begin position="21"/>
        <end position="644"/>
    </location>
</feature>
<accession>A0ABW5JGK8</accession>
<keyword evidence="5" id="KW-0862">Zinc</keyword>
<comment type="similarity">
    <text evidence="2 7">Belongs to the peptidase M14 family.</text>
</comment>
<dbReference type="CDD" id="cd06905">
    <property type="entry name" value="M14-like"/>
    <property type="match status" value="1"/>
</dbReference>
<dbReference type="Gene3D" id="3.40.630.10">
    <property type="entry name" value="Zn peptidases"/>
    <property type="match status" value="1"/>
</dbReference>
<evidence type="ECO:0000313" key="11">
    <source>
        <dbReference type="EMBL" id="MFD2531406.1"/>
    </source>
</evidence>
<comment type="caution">
    <text evidence="7">Lacks conserved residue(s) required for the propagation of feature annotation.</text>
</comment>
<dbReference type="RefSeq" id="WP_390298397.1">
    <property type="nucleotide sequence ID" value="NZ_JBHULI010000003.1"/>
</dbReference>
<evidence type="ECO:0000256" key="5">
    <source>
        <dbReference type="ARBA" id="ARBA00022833"/>
    </source>
</evidence>
<keyword evidence="9" id="KW-0732">Signal</keyword>
<feature type="signal peptide" evidence="9">
    <location>
        <begin position="1"/>
        <end position="20"/>
    </location>
</feature>
<comment type="cofactor">
    <cofactor evidence="1">
        <name>Zn(2+)</name>
        <dbReference type="ChEBI" id="CHEBI:29105"/>
    </cofactor>
</comment>
<keyword evidence="4" id="KW-0378">Hydrolase</keyword>
<evidence type="ECO:0000259" key="10">
    <source>
        <dbReference type="PROSITE" id="PS52035"/>
    </source>
</evidence>
<dbReference type="InterPro" id="IPR000834">
    <property type="entry name" value="Peptidase_M14"/>
</dbReference>
<dbReference type="PANTHER" id="PTHR11705">
    <property type="entry name" value="PROTEASE FAMILY M14 CARBOXYPEPTIDASE A,B"/>
    <property type="match status" value="1"/>
</dbReference>
<dbReference type="PANTHER" id="PTHR11705:SF143">
    <property type="entry name" value="SLL0236 PROTEIN"/>
    <property type="match status" value="1"/>
</dbReference>
<keyword evidence="6" id="KW-0482">Metalloprotease</keyword>
<evidence type="ECO:0000313" key="12">
    <source>
        <dbReference type="Proteomes" id="UP001597460"/>
    </source>
</evidence>
<dbReference type="PROSITE" id="PS52035">
    <property type="entry name" value="PEPTIDASE_M14"/>
    <property type="match status" value="1"/>
</dbReference>
<proteinExistence type="inferred from homology"/>
<gene>
    <name evidence="11" type="ORF">ACFSVN_02985</name>
</gene>
<feature type="compositionally biased region" description="Basic and acidic residues" evidence="8">
    <location>
        <begin position="195"/>
        <end position="204"/>
    </location>
</feature>
<evidence type="ECO:0000256" key="1">
    <source>
        <dbReference type="ARBA" id="ARBA00001947"/>
    </source>
</evidence>
<name>A0ABW5JGK8_9BACT</name>
<evidence type="ECO:0000256" key="3">
    <source>
        <dbReference type="ARBA" id="ARBA00022670"/>
    </source>
</evidence>
<reference evidence="12" key="1">
    <citation type="journal article" date="2019" name="Int. J. Syst. Evol. Microbiol.">
        <title>The Global Catalogue of Microorganisms (GCM) 10K type strain sequencing project: providing services to taxonomists for standard genome sequencing and annotation.</title>
        <authorList>
            <consortium name="The Broad Institute Genomics Platform"/>
            <consortium name="The Broad Institute Genome Sequencing Center for Infectious Disease"/>
            <person name="Wu L."/>
            <person name="Ma J."/>
        </authorList>
    </citation>
    <scope>NUCLEOTIDE SEQUENCE [LARGE SCALE GENOMIC DNA]</scope>
    <source>
        <strain evidence="12">KCTC 52042</strain>
    </source>
</reference>
<dbReference type="EMBL" id="JBHULI010000003">
    <property type="protein sequence ID" value="MFD2531406.1"/>
    <property type="molecule type" value="Genomic_DNA"/>
</dbReference>
<keyword evidence="3" id="KW-0645">Protease</keyword>
<sequence>MKKIGLPLLLAFALIGQAVAQNYTPLNTPDWPESDTTMYTVGGERHGISFFEQHRFPEVEYKAGDELTFDTYHTVNVMYEWYERWAEKYPDIVDLYEVAKSFEGRPILQMTITNKETGEHTDKPAAYFEGGRHSGEITSSESILWLTKHLLENYGKDPEITELIDTKAIYLRPQNNPDGSNLYLHTAQANRSSVRPHDNDRDGLLDEDSSEDLDGDGVIYSIRRKAGPDEMDEANYIIDPRDPEGRLMKRVLAGKGNWFVYSEGIDNDGDGDINEDGVGGLDLHRNYAENWRPDVGRELTGRGYTQYGAGDYPLSEPESRSVVMWMLTHPNISVVNSMDTRVPMHLRPPSTSKSEERMYPDDLALYEKYDRLGLEITEYPWAGDVYETYMTRYPTNRVTGDPSRPSPLFGHGPDFGYFYFGSIWYGDELWNNGAMEDYNNDGIYDDYDALQWDLRENEGRGFKPWTKFDHPELGEVEIGGFHPKFFSQNGPPWQLERWAEKQALFNLMMAKELPQITLDEVNVERSEDNIYRISVSWTNTGNLPVALKQAQLVKIVREDRVLLDFDSELTKGHEDAKLKIITPELYDKTIRAGYTDAGESQEVVFEVELNGIEGARGTVKILSTRGGYVEEEIELGNPPDKDEE</sequence>
<dbReference type="Proteomes" id="UP001597460">
    <property type="component" value="Unassembled WGS sequence"/>
</dbReference>
<dbReference type="Pfam" id="PF00246">
    <property type="entry name" value="Peptidase_M14"/>
    <property type="match status" value="1"/>
</dbReference>
<evidence type="ECO:0000256" key="6">
    <source>
        <dbReference type="ARBA" id="ARBA00023049"/>
    </source>
</evidence>